<reference evidence="1 2" key="1">
    <citation type="submission" date="2018-11" db="EMBL/GenBank/DDBJ databases">
        <title>Rufibacter latericius sp. nov., isolated from water in Baiyang Lake.</title>
        <authorList>
            <person name="Yang Y."/>
        </authorList>
    </citation>
    <scope>NUCLEOTIDE SEQUENCE [LARGE SCALE GENOMIC DNA]</scope>
    <source>
        <strain evidence="1 2">MCC P1</strain>
    </source>
</reference>
<dbReference type="AlphaFoldDB" id="A0A3M9N5S3"/>
<evidence type="ECO:0000313" key="2">
    <source>
        <dbReference type="Proteomes" id="UP000271010"/>
    </source>
</evidence>
<protein>
    <submittedName>
        <fullName evidence="1">Uncharacterized protein</fullName>
    </submittedName>
</protein>
<sequence length="62" mass="7093">MTKAAEKKQKAADQSHHLLPTHYKHFLLNFRAIEVISNAYSSARVIIPLPPSKGDNQLKYYI</sequence>
<dbReference type="Proteomes" id="UP000271010">
    <property type="component" value="Unassembled WGS sequence"/>
</dbReference>
<keyword evidence="2" id="KW-1185">Reference proteome</keyword>
<dbReference type="EMBL" id="RJJE01000001">
    <property type="protein sequence ID" value="RNI33142.1"/>
    <property type="molecule type" value="Genomic_DNA"/>
</dbReference>
<organism evidence="1 2">
    <name type="scientific">Rufibacter immobilis</name>
    <dbReference type="NCBI Taxonomy" id="1348778"/>
    <lineage>
        <taxon>Bacteria</taxon>
        <taxon>Pseudomonadati</taxon>
        <taxon>Bacteroidota</taxon>
        <taxon>Cytophagia</taxon>
        <taxon>Cytophagales</taxon>
        <taxon>Hymenobacteraceae</taxon>
        <taxon>Rufibacter</taxon>
    </lineage>
</organism>
<gene>
    <name evidence="1" type="ORF">EFA69_01605</name>
</gene>
<comment type="caution">
    <text evidence="1">The sequence shown here is derived from an EMBL/GenBank/DDBJ whole genome shotgun (WGS) entry which is preliminary data.</text>
</comment>
<proteinExistence type="predicted"/>
<accession>A0A3M9N5S3</accession>
<evidence type="ECO:0000313" key="1">
    <source>
        <dbReference type="EMBL" id="RNI33142.1"/>
    </source>
</evidence>
<name>A0A3M9N5S3_9BACT</name>